<dbReference type="GO" id="GO:0007095">
    <property type="term" value="P:mitotic G2 DNA damage checkpoint signaling"/>
    <property type="evidence" value="ECO:0007669"/>
    <property type="project" value="TreeGrafter"/>
</dbReference>
<feature type="compositionally biased region" description="Polar residues" evidence="4">
    <location>
        <begin position="341"/>
        <end position="355"/>
    </location>
</feature>
<feature type="compositionally biased region" description="Acidic residues" evidence="4">
    <location>
        <begin position="1132"/>
        <end position="1150"/>
    </location>
</feature>
<sequence>MSSTPSTPRTTRTASRANSPNAAAANDDNMMLTPGRKIKAMMAAFDSDSESENEPAQQKPDRSTTTLSNALKHSTISTQPTNPADSDDDDSEDDEDIVMPKGRMAARLQGHTQNQSEGQTAFERVSKTLRTEKKEEDDDDDVVMDDEDEDEDEDDLPTAGPRRRGRNTADLVAEVEMDERHPARSESPLFVSSPGKGQDDEDGDQAGSGNEEEAQPKANSRFLALVAQKRKEREEKEKAEAEKRAARAKQQEQFSSEILSGSESEGENGSGRKLTQQASRPARKASKKALEEMNRETQRMSRNMQLAHQAQTKKKITKESFFARFNAVKSDERTAPGAPGENSSTTADSLNSSDAEAQKEKETPRTSPVLGPVEKEAGEGLGKEAETEFRPLEDILENPRPQAEQPVVARMEIDEAHTTQPGKTPSKKERKELTGPPVRVRLTREEVAQQQKDDSDSELEIVTSPAKCRRIAAFENVPARKAQEPASMMKLKALAHITSPTRKSAMHPAQLSATVLLKAKQQAARERQQRIEELKAKGIHIETAEERAAMEDELENLVEKARKEAEDIAKIERKAAKGGDEDDEDWDYSGSEEEAEEDEDEEEDEEDKPAGEDGLVDSEAGEGDESEDDQTETMSVDENDAPTQRRKRPTRVVLDDEDDEDEEIDPKTPAKSIVTPTTRSVERPQLPTQSSSNLMSLTQAFAGTISGSHQDNAQSGSTIPYSAPDPDPMAEDREPPDSQTIIRDSQEPRKGSVDLLAGYAQSESRISESPAPRSTQLSEMPDPTQDAGFVFSPFDPNKRFLGTPQSTIDTVVINRDNQDGSPAPARRMKQLKRGRTADLSMIEEQEENDNEGDFEIDASAFDVMKKATKKPAVPFDRKKSKAKEIVEEAAEESDDEYAGLGGASDEDDDEAENAYDRQMINDNSGETVDEKQLAALNALHQRTNDEKQVAKLLKDITTGALRRRRNADDEFDLDDSDDELLARRREKQREFARMRKALLADEKIGEIAENPKKAAFFRAVEDRDDDDDDVGFDFLDEPQESTQTDDPSSQDNTTPNDNTTANNNTNNRKRPLDHTTDPSDPQSLPPRPPPHLRRTKPVSAMSKKPATLAEIRETLSFLTETHEYDSFHEDASIDMDDMDMENDTDEDGDDPLSTTAYQQDGAQEPQPKDLQQQQQQPLPPSQRQHPRRTRGPVVDRLALLRQASSNSANTNTNSTTTTTNSSGATVPAPGGNRMAFHSGSSGAAELSGFARPPPLVRRTTASSTGSSTSIGSMSSRTSKGTGSSLSSTSKSGNVSSAGKGGGKSGAVNYYTAARERERERQLRVQERGGREGNMKALVEKHARNRLGALGKGQWE</sequence>
<dbReference type="GO" id="GO:0033314">
    <property type="term" value="P:mitotic DNA replication checkpoint signaling"/>
    <property type="evidence" value="ECO:0007669"/>
    <property type="project" value="TreeGrafter"/>
</dbReference>
<gene>
    <name evidence="6" type="ORF">BO85DRAFT_515412</name>
</gene>
<dbReference type="GO" id="GO:0010997">
    <property type="term" value="F:anaphase-promoting complex binding"/>
    <property type="evidence" value="ECO:0007669"/>
    <property type="project" value="TreeGrafter"/>
</dbReference>
<feature type="compositionally biased region" description="Low complexity" evidence="4">
    <location>
        <begin position="1"/>
        <end position="29"/>
    </location>
</feature>
<feature type="compositionally biased region" description="Polar residues" evidence="4">
    <location>
        <begin position="1152"/>
        <end position="1161"/>
    </location>
</feature>
<feature type="compositionally biased region" description="Polar residues" evidence="4">
    <location>
        <begin position="300"/>
        <end position="310"/>
    </location>
</feature>
<dbReference type="EMBL" id="KZ825054">
    <property type="protein sequence ID" value="RAH62803.1"/>
    <property type="molecule type" value="Genomic_DNA"/>
</dbReference>
<dbReference type="RefSeq" id="XP_025520725.1">
    <property type="nucleotide sequence ID" value="XM_025664784.1"/>
</dbReference>
<feature type="compositionally biased region" description="Acidic residues" evidence="4">
    <location>
        <begin position="614"/>
        <end position="640"/>
    </location>
</feature>
<dbReference type="PANTHER" id="PTHR14396:SF10">
    <property type="entry name" value="CLASPIN"/>
    <property type="match status" value="1"/>
</dbReference>
<feature type="region of interest" description="Disordered" evidence="4">
    <location>
        <begin position="1"/>
        <end position="461"/>
    </location>
</feature>
<feature type="domain" description="DNA replication checkpoint mediator MRC1" evidence="5">
    <location>
        <begin position="878"/>
        <end position="1018"/>
    </location>
</feature>
<feature type="region of interest" description="Disordered" evidence="4">
    <location>
        <begin position="870"/>
        <end position="928"/>
    </location>
</feature>
<feature type="compositionally biased region" description="Basic and acidic residues" evidence="4">
    <location>
        <begin position="1313"/>
        <end position="1341"/>
    </location>
</feature>
<feature type="compositionally biased region" description="Basic and acidic residues" evidence="4">
    <location>
        <begin position="1120"/>
        <end position="1131"/>
    </location>
</feature>
<dbReference type="Proteomes" id="UP000249526">
    <property type="component" value="Unassembled WGS sequence"/>
</dbReference>
<feature type="compositionally biased region" description="Polar residues" evidence="4">
    <location>
        <begin position="686"/>
        <end position="720"/>
    </location>
</feature>
<evidence type="ECO:0000256" key="1">
    <source>
        <dbReference type="ARBA" id="ARBA00004123"/>
    </source>
</evidence>
<feature type="compositionally biased region" description="Low complexity" evidence="4">
    <location>
        <begin position="1052"/>
        <end position="1066"/>
    </location>
</feature>
<evidence type="ECO:0000259" key="5">
    <source>
        <dbReference type="Pfam" id="PF09444"/>
    </source>
</evidence>
<feature type="compositionally biased region" description="Acidic residues" evidence="4">
    <location>
        <begin position="580"/>
        <end position="607"/>
    </location>
</feature>
<feature type="compositionally biased region" description="Acidic residues" evidence="4">
    <location>
        <begin position="85"/>
        <end position="97"/>
    </location>
</feature>
<feature type="compositionally biased region" description="Acidic residues" evidence="4">
    <location>
        <begin position="904"/>
        <end position="913"/>
    </location>
</feature>
<feature type="compositionally biased region" description="Basic and acidic residues" evidence="4">
    <location>
        <begin position="1002"/>
        <end position="1012"/>
    </location>
</feature>
<feature type="compositionally biased region" description="Basic and acidic residues" evidence="4">
    <location>
        <begin position="229"/>
        <end position="245"/>
    </location>
</feature>
<organism evidence="6 7">
    <name type="scientific">Aspergillus piperis CBS 112811</name>
    <dbReference type="NCBI Taxonomy" id="1448313"/>
    <lineage>
        <taxon>Eukaryota</taxon>
        <taxon>Fungi</taxon>
        <taxon>Dikarya</taxon>
        <taxon>Ascomycota</taxon>
        <taxon>Pezizomycotina</taxon>
        <taxon>Eurotiomycetes</taxon>
        <taxon>Eurotiomycetidae</taxon>
        <taxon>Eurotiales</taxon>
        <taxon>Aspergillaceae</taxon>
        <taxon>Aspergillus</taxon>
        <taxon>Aspergillus subgen. Circumdati</taxon>
    </lineage>
</organism>
<dbReference type="GeneID" id="37168186"/>
<feature type="compositionally biased region" description="Basic and acidic residues" evidence="4">
    <location>
        <begin position="442"/>
        <end position="454"/>
    </location>
</feature>
<feature type="compositionally biased region" description="Low complexity" evidence="4">
    <location>
        <begin position="1257"/>
        <end position="1297"/>
    </location>
</feature>
<feature type="compositionally biased region" description="Low complexity" evidence="4">
    <location>
        <begin position="1163"/>
        <end position="1176"/>
    </location>
</feature>
<feature type="compositionally biased region" description="Acidic residues" evidence="4">
    <location>
        <begin position="841"/>
        <end position="854"/>
    </location>
</feature>
<feature type="compositionally biased region" description="Polar residues" evidence="4">
    <location>
        <begin position="63"/>
        <end position="84"/>
    </location>
</feature>
<proteinExistence type="predicted"/>
<feature type="compositionally biased region" description="Polar residues" evidence="4">
    <location>
        <begin position="1040"/>
        <end position="1051"/>
    </location>
</feature>
<evidence type="ECO:0000256" key="4">
    <source>
        <dbReference type="SAM" id="MobiDB-lite"/>
    </source>
</evidence>
<evidence type="ECO:0000313" key="7">
    <source>
        <dbReference type="Proteomes" id="UP000249526"/>
    </source>
</evidence>
<evidence type="ECO:0000313" key="6">
    <source>
        <dbReference type="EMBL" id="RAH62803.1"/>
    </source>
</evidence>
<feature type="compositionally biased region" description="Basic and acidic residues" evidence="4">
    <location>
        <begin position="373"/>
        <end position="393"/>
    </location>
</feature>
<feature type="compositionally biased region" description="Low complexity" evidence="4">
    <location>
        <begin position="251"/>
        <end position="263"/>
    </location>
</feature>
<feature type="compositionally biased region" description="Acidic residues" evidence="4">
    <location>
        <begin position="887"/>
        <end position="897"/>
    </location>
</feature>
<protein>
    <recommendedName>
        <fullName evidence="5">DNA replication checkpoint mediator MRC1 domain-containing protein</fullName>
    </recommendedName>
</protein>
<dbReference type="Pfam" id="PF09444">
    <property type="entry name" value="MRC1"/>
    <property type="match status" value="1"/>
</dbReference>
<dbReference type="InterPro" id="IPR024146">
    <property type="entry name" value="Claspin"/>
</dbReference>
<keyword evidence="7" id="KW-1185">Reference proteome</keyword>
<feature type="compositionally biased region" description="Acidic residues" evidence="4">
    <location>
        <begin position="1022"/>
        <end position="1039"/>
    </location>
</feature>
<feature type="region of interest" description="Disordered" evidence="4">
    <location>
        <begin position="1002"/>
        <end position="1355"/>
    </location>
</feature>
<feature type="region of interest" description="Disordered" evidence="4">
    <location>
        <begin position="572"/>
        <end position="854"/>
    </location>
</feature>
<dbReference type="InterPro" id="IPR018564">
    <property type="entry name" value="Repl_chkpnt_MRC1_dom"/>
</dbReference>
<name>A0A8G1RAV2_9EURO</name>
<feature type="compositionally biased region" description="Acidic residues" evidence="4">
    <location>
        <begin position="655"/>
        <end position="664"/>
    </location>
</feature>
<keyword evidence="3" id="KW-0539">Nucleus</keyword>
<feature type="compositionally biased region" description="Acidic residues" evidence="4">
    <location>
        <begin position="135"/>
        <end position="156"/>
    </location>
</feature>
<comment type="subcellular location">
    <subcellularLocation>
        <location evidence="1">Nucleus</location>
    </subcellularLocation>
</comment>
<evidence type="ECO:0000256" key="2">
    <source>
        <dbReference type="ARBA" id="ARBA00022553"/>
    </source>
</evidence>
<feature type="compositionally biased region" description="Basic and acidic residues" evidence="4">
    <location>
        <begin position="124"/>
        <end position="134"/>
    </location>
</feature>
<accession>A0A8G1RAV2</accession>
<keyword evidence="2" id="KW-0597">Phosphoprotein</keyword>
<feature type="compositionally biased region" description="Low complexity" evidence="4">
    <location>
        <begin position="1203"/>
        <end position="1225"/>
    </location>
</feature>
<dbReference type="GO" id="GO:0005634">
    <property type="term" value="C:nucleus"/>
    <property type="evidence" value="ECO:0007669"/>
    <property type="project" value="UniProtKB-SubCell"/>
</dbReference>
<dbReference type="PANTHER" id="PTHR14396">
    <property type="entry name" value="CLASPIN"/>
    <property type="match status" value="1"/>
</dbReference>
<reference evidence="6 7" key="1">
    <citation type="submission" date="2018-02" db="EMBL/GenBank/DDBJ databases">
        <title>The genomes of Aspergillus section Nigri reveals drivers in fungal speciation.</title>
        <authorList>
            <consortium name="DOE Joint Genome Institute"/>
            <person name="Vesth T.C."/>
            <person name="Nybo J."/>
            <person name="Theobald S."/>
            <person name="Brandl J."/>
            <person name="Frisvad J.C."/>
            <person name="Nielsen K.F."/>
            <person name="Lyhne E.K."/>
            <person name="Kogle M.E."/>
            <person name="Kuo A."/>
            <person name="Riley R."/>
            <person name="Clum A."/>
            <person name="Nolan M."/>
            <person name="Lipzen A."/>
            <person name="Salamov A."/>
            <person name="Henrissat B."/>
            <person name="Wiebenga A."/>
            <person name="De vries R.P."/>
            <person name="Grigoriev I.V."/>
            <person name="Mortensen U.H."/>
            <person name="Andersen M.R."/>
            <person name="Baker S.E."/>
        </authorList>
    </citation>
    <scope>NUCLEOTIDE SEQUENCE [LARGE SCALE GENOMIC DNA]</scope>
    <source>
        <strain evidence="6 7">CBS 112811</strain>
    </source>
</reference>
<feature type="compositionally biased region" description="Basic and acidic residues" evidence="4">
    <location>
        <begin position="288"/>
        <end position="299"/>
    </location>
</feature>
<feature type="compositionally biased region" description="Polar residues" evidence="4">
    <location>
        <begin position="110"/>
        <end position="119"/>
    </location>
</feature>
<evidence type="ECO:0000256" key="3">
    <source>
        <dbReference type="ARBA" id="ARBA00023242"/>
    </source>
</evidence>